<dbReference type="AlphaFoldDB" id="A0A1H3K3J1"/>
<proteinExistence type="predicted"/>
<reference evidence="2" key="1">
    <citation type="submission" date="2016-10" db="EMBL/GenBank/DDBJ databases">
        <authorList>
            <person name="Varghese N."/>
            <person name="Submissions S."/>
        </authorList>
    </citation>
    <scope>NUCLEOTIDE SEQUENCE [LARGE SCALE GENOMIC DNA]</scope>
    <source>
        <strain evidence="2">DC30,IBRC 10041,KCTC 4046</strain>
    </source>
</reference>
<dbReference type="Proteomes" id="UP000199079">
    <property type="component" value="Unassembled WGS sequence"/>
</dbReference>
<name>A0A1H3K3J1_9EURY</name>
<sequence>MIESRIDVHESDPYADVDLAELPAWWSAAVEAFRSRPGPAYAPPRFADGALVPPVVSRLEATHDVDIRLLGVDVREGDPWEIRVDGTRVATIDRERTRDGYTRYGITADAFEELIADAVGE</sequence>
<evidence type="ECO:0000313" key="1">
    <source>
        <dbReference type="EMBL" id="SDY46315.1"/>
    </source>
</evidence>
<organism evidence="1 2">
    <name type="scientific">Halopenitus persicus</name>
    <dbReference type="NCBI Taxonomy" id="1048396"/>
    <lineage>
        <taxon>Archaea</taxon>
        <taxon>Methanobacteriati</taxon>
        <taxon>Methanobacteriota</taxon>
        <taxon>Stenosarchaea group</taxon>
        <taxon>Halobacteria</taxon>
        <taxon>Halobacteriales</taxon>
        <taxon>Haloferacaceae</taxon>
        <taxon>Halopenitus</taxon>
    </lineage>
</organism>
<dbReference type="RefSeq" id="WP_092732936.1">
    <property type="nucleotide sequence ID" value="NZ_FNPC01000005.1"/>
</dbReference>
<accession>A0A1H3K3J1</accession>
<keyword evidence="2" id="KW-1185">Reference proteome</keyword>
<gene>
    <name evidence="1" type="ORF">SAMN05216564_105231</name>
</gene>
<dbReference type="EMBL" id="FNPC01000005">
    <property type="protein sequence ID" value="SDY46315.1"/>
    <property type="molecule type" value="Genomic_DNA"/>
</dbReference>
<evidence type="ECO:0000313" key="2">
    <source>
        <dbReference type="Proteomes" id="UP000199079"/>
    </source>
</evidence>
<protein>
    <submittedName>
        <fullName evidence="1">Uncharacterized protein</fullName>
    </submittedName>
</protein>
<dbReference type="OrthoDB" id="325754at2157"/>